<dbReference type="InterPro" id="IPR014031">
    <property type="entry name" value="Ketoacyl_synth_C"/>
</dbReference>
<proteinExistence type="inferred from homology"/>
<dbReference type="Gene3D" id="3.40.47.10">
    <property type="match status" value="1"/>
</dbReference>
<keyword evidence="6" id="KW-1185">Reference proteome</keyword>
<dbReference type="SMART" id="SM00825">
    <property type="entry name" value="PKS_KS"/>
    <property type="match status" value="1"/>
</dbReference>
<organism evidence="5 6">
    <name type="scientific">Pendulispora rubella</name>
    <dbReference type="NCBI Taxonomy" id="2741070"/>
    <lineage>
        <taxon>Bacteria</taxon>
        <taxon>Pseudomonadati</taxon>
        <taxon>Myxococcota</taxon>
        <taxon>Myxococcia</taxon>
        <taxon>Myxococcales</taxon>
        <taxon>Sorangiineae</taxon>
        <taxon>Pendulisporaceae</taxon>
        <taxon>Pendulispora</taxon>
    </lineage>
</organism>
<dbReference type="Pfam" id="PF00109">
    <property type="entry name" value="ketoacyl-synt"/>
    <property type="match status" value="1"/>
</dbReference>
<dbReference type="InterPro" id="IPR020841">
    <property type="entry name" value="PKS_Beta-ketoAc_synthase_dom"/>
</dbReference>
<dbReference type="Proteomes" id="UP001374803">
    <property type="component" value="Chromosome"/>
</dbReference>
<keyword evidence="2 3" id="KW-0808">Transferase</keyword>
<dbReference type="RefSeq" id="WP_394834231.1">
    <property type="nucleotide sequence ID" value="NZ_CP089929.1"/>
</dbReference>
<dbReference type="SUPFAM" id="SSF53901">
    <property type="entry name" value="Thiolase-like"/>
    <property type="match status" value="2"/>
</dbReference>
<dbReference type="PANTHER" id="PTHR11712">
    <property type="entry name" value="POLYKETIDE SYNTHASE-RELATED"/>
    <property type="match status" value="1"/>
</dbReference>
<evidence type="ECO:0000313" key="5">
    <source>
        <dbReference type="EMBL" id="WXB04587.1"/>
    </source>
</evidence>
<dbReference type="PANTHER" id="PTHR11712:SF336">
    <property type="entry name" value="3-OXOACYL-[ACYL-CARRIER-PROTEIN] SYNTHASE, MITOCHONDRIAL"/>
    <property type="match status" value="1"/>
</dbReference>
<comment type="similarity">
    <text evidence="1 3">Belongs to the thiolase-like superfamily. Beta-ketoacyl-ACP synthases family.</text>
</comment>
<dbReference type="InterPro" id="IPR000794">
    <property type="entry name" value="Beta-ketoacyl_synthase"/>
</dbReference>
<evidence type="ECO:0000256" key="3">
    <source>
        <dbReference type="RuleBase" id="RU003694"/>
    </source>
</evidence>
<evidence type="ECO:0000256" key="2">
    <source>
        <dbReference type="ARBA" id="ARBA00022679"/>
    </source>
</evidence>
<dbReference type="InterPro" id="IPR014030">
    <property type="entry name" value="Ketoacyl_synth_N"/>
</dbReference>
<protein>
    <submittedName>
        <fullName evidence="5">Beta-ketoacyl-[acyl-carrier-protein] synthase family protein</fullName>
    </submittedName>
</protein>
<gene>
    <name evidence="5" type="ORF">LVJ94_47805</name>
</gene>
<feature type="domain" description="Ketosynthase family 3 (KS3)" evidence="4">
    <location>
        <begin position="3"/>
        <end position="405"/>
    </location>
</feature>
<dbReference type="EMBL" id="CP089983">
    <property type="protein sequence ID" value="WXB04587.1"/>
    <property type="molecule type" value="Genomic_DNA"/>
</dbReference>
<evidence type="ECO:0000313" key="6">
    <source>
        <dbReference type="Proteomes" id="UP001374803"/>
    </source>
</evidence>
<evidence type="ECO:0000259" key="4">
    <source>
        <dbReference type="PROSITE" id="PS52004"/>
    </source>
</evidence>
<dbReference type="PROSITE" id="PS52004">
    <property type="entry name" value="KS3_2"/>
    <property type="match status" value="1"/>
</dbReference>
<accession>A0ABZ2L794</accession>
<evidence type="ECO:0000256" key="1">
    <source>
        <dbReference type="ARBA" id="ARBA00008467"/>
    </source>
</evidence>
<dbReference type="CDD" id="cd00834">
    <property type="entry name" value="KAS_I_II"/>
    <property type="match status" value="1"/>
</dbReference>
<dbReference type="Pfam" id="PF02801">
    <property type="entry name" value="Ketoacyl-synt_C"/>
    <property type="match status" value="1"/>
</dbReference>
<name>A0ABZ2L794_9BACT</name>
<sequence length="408" mass="43225">MTHRRVVVTGCGAVSPLGLSADAHWEGLVHGRSGIDFIRSFDARDFPVKVAGEVKDFTVPASLPRTLAMAFTAAEEAAAQAGLHSLRPDARCGVYCGGTMEWPDLDDELVPLHRGDETKPRAPSLLTQRRMRLGGMATLVARRIGIASRMRGAQVIDGACASGGMAIGEAFHRIRAGVLDVAVSLGACSWTNLVGLSLYYKLAALSSEASAAASRPFDAKRSGFVMAEGAGAVILEPLEQAQARGAIPLAEVTGYGVTGSAFRITDMPDEGIPQHRAMDVALRDARRSGADVDYINAHGTATQQNDVVETQAIRRLLGARARDVPISSNKSMTGHSITAAGALEAIATIYTIREGIIPPTINLHNPDPQCDLDYVPNTSRRRETRVALSNAFGFGGHNCALVLEAYTG</sequence>
<reference evidence="5" key="1">
    <citation type="submission" date="2021-12" db="EMBL/GenBank/DDBJ databases">
        <title>Discovery of the Pendulisporaceae a myxobacterial family with distinct sporulation behavior and unique specialized metabolism.</title>
        <authorList>
            <person name="Garcia R."/>
            <person name="Popoff A."/>
            <person name="Bader C.D."/>
            <person name="Loehr J."/>
            <person name="Walesch S."/>
            <person name="Walt C."/>
            <person name="Boldt J."/>
            <person name="Bunk B."/>
            <person name="Haeckl F.J.F.P.J."/>
            <person name="Gunesch A.P."/>
            <person name="Birkelbach J."/>
            <person name="Nuebel U."/>
            <person name="Pietschmann T."/>
            <person name="Bach T."/>
            <person name="Mueller R."/>
        </authorList>
    </citation>
    <scope>NUCLEOTIDE SEQUENCE</scope>
    <source>
        <strain evidence="5">MSr11367</strain>
    </source>
</reference>
<dbReference type="InterPro" id="IPR016039">
    <property type="entry name" value="Thiolase-like"/>
</dbReference>